<feature type="compositionally biased region" description="Polar residues" evidence="1">
    <location>
        <begin position="87"/>
        <end position="99"/>
    </location>
</feature>
<dbReference type="PANTHER" id="PTHR47815">
    <property type="entry name" value="UNIVERSAL STRESS PROTEIN A FAMILY PROTEIN C25B2.10"/>
    <property type="match status" value="1"/>
</dbReference>
<feature type="compositionally biased region" description="Low complexity" evidence="1">
    <location>
        <begin position="568"/>
        <end position="585"/>
    </location>
</feature>
<dbReference type="KEGG" id="lel:PVL30_004683"/>
<feature type="domain" description="UspA" evidence="2">
    <location>
        <begin position="323"/>
        <end position="466"/>
    </location>
</feature>
<dbReference type="CDD" id="cd23659">
    <property type="entry name" value="USP_At3g01520-like"/>
    <property type="match status" value="1"/>
</dbReference>
<feature type="region of interest" description="Disordered" evidence="1">
    <location>
        <begin position="87"/>
        <end position="132"/>
    </location>
</feature>
<sequence>MVLDNSLKPRHIRLPLSLEHPMHLKHTHIESPLSAILSAILSLPLSLHLHSQHLEHMQYPLDPQSRSNSTHGEQPDAKVDQTLLNSTTPAKNTQSNDHSASVKEVLGEKESKNNHLPHHPHSPPNSKADGSLLKNNIATVDPSRASPKETETARNTRLNASLYHTSEESVNLYKNQNDSTDLLGRLYYDDYDSSTMSPSIISPMNSGYNTPARSPMLHAQGGSEVDLKALGSDSNLGHSSANTLLLPSAHAAPLVSSGSSSSLNAMWTLHNNHSTPGSAPLRPDLVRMKLERGVSFDTVPHGTRKSLTLKSKHPQFKFRRNNKTWLVGYNNDVESTKAVEWLFDEMVVHGDTIIILQVIDEKKSPMMHIDKKQANDTLASFEKLNVHSKKIAIVFEMVIGKPQKLLKYAIEEYKPSMMIIGTHHFVENRDSSHNNHHHHHHRGFFSSSSISKHFLECALVPVIIVKPTYKYVEYLEHPIDSENYFRDWAMNILHRPLSLSQQQQLVLQLQNPNSSPYKMKRPGFLSPSSSRSSSYTNLAAENDKHSDAGRGRSVDNSAFRKTSESRSRSTSKTRSFSRFFSRGDK</sequence>
<evidence type="ECO:0000313" key="4">
    <source>
        <dbReference type="Proteomes" id="UP000001996"/>
    </source>
</evidence>
<protein>
    <recommendedName>
        <fullName evidence="2">UspA domain-containing protein</fullName>
    </recommendedName>
</protein>
<dbReference type="SUPFAM" id="SSF52402">
    <property type="entry name" value="Adenine nucleotide alpha hydrolases-like"/>
    <property type="match status" value="1"/>
</dbReference>
<feature type="compositionally biased region" description="Basic and acidic residues" evidence="1">
    <location>
        <begin position="541"/>
        <end position="553"/>
    </location>
</feature>
<dbReference type="AlphaFoldDB" id="A5E2M2"/>
<evidence type="ECO:0000259" key="2">
    <source>
        <dbReference type="Pfam" id="PF00582"/>
    </source>
</evidence>
<dbReference type="EMBL" id="CH981528">
    <property type="protein sequence ID" value="EDK45680.1"/>
    <property type="molecule type" value="Genomic_DNA"/>
</dbReference>
<organism evidence="3 4">
    <name type="scientific">Lodderomyces elongisporus (strain ATCC 11503 / CBS 2605 / JCM 1781 / NBRC 1676 / NRRL YB-4239)</name>
    <name type="common">Yeast</name>
    <name type="synonym">Saccharomyces elongisporus</name>
    <dbReference type="NCBI Taxonomy" id="379508"/>
    <lineage>
        <taxon>Eukaryota</taxon>
        <taxon>Fungi</taxon>
        <taxon>Dikarya</taxon>
        <taxon>Ascomycota</taxon>
        <taxon>Saccharomycotina</taxon>
        <taxon>Pichiomycetes</taxon>
        <taxon>Debaryomycetaceae</taxon>
        <taxon>Candida/Lodderomyces clade</taxon>
        <taxon>Lodderomyces</taxon>
    </lineage>
</organism>
<keyword evidence="4" id="KW-1185">Reference proteome</keyword>
<dbReference type="STRING" id="379508.A5E2M2"/>
<dbReference type="GeneID" id="5231762"/>
<dbReference type="PANTHER" id="PTHR47815:SF1">
    <property type="entry name" value="UNIVERSAL STRESS PROTEIN A FAMILY PROTEIN C25B2.10"/>
    <property type="match status" value="1"/>
</dbReference>
<dbReference type="HOGENOM" id="CLU_033255_0_0_1"/>
<reference evidence="3 4" key="1">
    <citation type="journal article" date="2009" name="Nature">
        <title>Evolution of pathogenicity and sexual reproduction in eight Candida genomes.</title>
        <authorList>
            <person name="Butler G."/>
            <person name="Rasmussen M.D."/>
            <person name="Lin M.F."/>
            <person name="Santos M.A."/>
            <person name="Sakthikumar S."/>
            <person name="Munro C.A."/>
            <person name="Rheinbay E."/>
            <person name="Grabherr M."/>
            <person name="Forche A."/>
            <person name="Reedy J.L."/>
            <person name="Agrafioti I."/>
            <person name="Arnaud M.B."/>
            <person name="Bates S."/>
            <person name="Brown A.J."/>
            <person name="Brunke S."/>
            <person name="Costanzo M.C."/>
            <person name="Fitzpatrick D.A."/>
            <person name="de Groot P.W."/>
            <person name="Harris D."/>
            <person name="Hoyer L.L."/>
            <person name="Hube B."/>
            <person name="Klis F.M."/>
            <person name="Kodira C."/>
            <person name="Lennard N."/>
            <person name="Logue M.E."/>
            <person name="Martin R."/>
            <person name="Neiman A.M."/>
            <person name="Nikolaou E."/>
            <person name="Quail M.A."/>
            <person name="Quinn J."/>
            <person name="Santos M.C."/>
            <person name="Schmitzberger F.F."/>
            <person name="Sherlock G."/>
            <person name="Shah P."/>
            <person name="Silverstein K.A."/>
            <person name="Skrzypek M.S."/>
            <person name="Soll D."/>
            <person name="Staggs R."/>
            <person name="Stansfield I."/>
            <person name="Stumpf M.P."/>
            <person name="Sudbery P.E."/>
            <person name="Srikantha T."/>
            <person name="Zeng Q."/>
            <person name="Berman J."/>
            <person name="Berriman M."/>
            <person name="Heitman J."/>
            <person name="Gow N.A."/>
            <person name="Lorenz M.C."/>
            <person name="Birren B.W."/>
            <person name="Kellis M."/>
            <person name="Cuomo C.A."/>
        </authorList>
    </citation>
    <scope>NUCLEOTIDE SEQUENCE [LARGE SCALE GENOMIC DNA]</scope>
    <source>
        <strain evidence="4">ATCC 11503 / BCRC 21390 / CBS 2605 / JCM 1781 / NBRC 1676 / NRRL YB-4239</strain>
    </source>
</reference>
<feature type="region of interest" description="Disordered" evidence="1">
    <location>
        <begin position="512"/>
        <end position="585"/>
    </location>
</feature>
<evidence type="ECO:0000256" key="1">
    <source>
        <dbReference type="SAM" id="MobiDB-lite"/>
    </source>
</evidence>
<accession>A5E2M2</accession>
<dbReference type="VEuPathDB" id="FungiDB:LELG_03859"/>
<dbReference type="OrthoDB" id="843225at2759"/>
<proteinExistence type="predicted"/>
<dbReference type="InterPro" id="IPR014729">
    <property type="entry name" value="Rossmann-like_a/b/a_fold"/>
</dbReference>
<dbReference type="Proteomes" id="UP000001996">
    <property type="component" value="Unassembled WGS sequence"/>
</dbReference>
<dbReference type="InterPro" id="IPR006016">
    <property type="entry name" value="UspA"/>
</dbReference>
<dbReference type="eggNOG" id="ENOG502RYEB">
    <property type="taxonomic scope" value="Eukaryota"/>
</dbReference>
<name>A5E2M2_LODEL</name>
<evidence type="ECO:0000313" key="3">
    <source>
        <dbReference type="EMBL" id="EDK45680.1"/>
    </source>
</evidence>
<gene>
    <name evidence="3" type="ORF">LELG_03859</name>
</gene>
<dbReference type="Gene3D" id="3.40.50.620">
    <property type="entry name" value="HUPs"/>
    <property type="match status" value="1"/>
</dbReference>
<dbReference type="Pfam" id="PF00582">
    <property type="entry name" value="Usp"/>
    <property type="match status" value="1"/>
</dbReference>
<dbReference type="InParanoid" id="A5E2M2"/>